<dbReference type="STRING" id="84588.SYNW1122"/>
<dbReference type="RefSeq" id="WP_011127987.1">
    <property type="nucleotide sequence ID" value="NC_005070.1"/>
</dbReference>
<evidence type="ECO:0000313" key="1">
    <source>
        <dbReference type="EMBL" id="CAE07637.1"/>
    </source>
</evidence>
<accession>Q7U764</accession>
<reference evidence="1 2" key="1">
    <citation type="journal article" date="2003" name="Nature">
        <title>The genome of a motile marine Synechococcus.</title>
        <authorList>
            <person name="Palenik B."/>
            <person name="Brahamsha B."/>
            <person name="Larimer F."/>
            <person name="Land M."/>
            <person name="Hauser L."/>
            <person name="Chain P."/>
            <person name="Lamerdin J."/>
            <person name="Regala W."/>
            <person name="Allen E.A."/>
            <person name="McCarren J."/>
            <person name="Paulsen I."/>
            <person name="Dufresne A."/>
            <person name="Partensky F."/>
            <person name="Webb E."/>
            <person name="Waterbury J."/>
        </authorList>
    </citation>
    <scope>NUCLEOTIDE SEQUENCE [LARGE SCALE GENOMIC DNA]</scope>
    <source>
        <strain evidence="1 2">WH8102</strain>
    </source>
</reference>
<dbReference type="EMBL" id="BX569692">
    <property type="protein sequence ID" value="CAE07637.1"/>
    <property type="molecule type" value="Genomic_DNA"/>
</dbReference>
<evidence type="ECO:0000313" key="2">
    <source>
        <dbReference type="Proteomes" id="UP000001422"/>
    </source>
</evidence>
<sequence>MDLLVLIAKAADVCRKPLSHAVVSIDPSAPSQLDDLNVRIECRDVDGIRHPQHDLDLEIYRSGREINLMLSWSDQPERPMLWHGRHPVWMDGSLGQRTAAPEDAAPLEALGRRLRSLLHHD</sequence>
<gene>
    <name evidence="1" type="ordered locus">SYNW1122</name>
</gene>
<keyword evidence="2" id="KW-1185">Reference proteome</keyword>
<dbReference type="eggNOG" id="ENOG5030RBE">
    <property type="taxonomic scope" value="Bacteria"/>
</dbReference>
<dbReference type="AlphaFoldDB" id="Q7U764"/>
<name>Q7U764_PARMW</name>
<organism evidence="1 2">
    <name type="scientific">Parasynechococcus marenigrum (strain WH8102)</name>
    <dbReference type="NCBI Taxonomy" id="84588"/>
    <lineage>
        <taxon>Bacteria</taxon>
        <taxon>Bacillati</taxon>
        <taxon>Cyanobacteriota</taxon>
        <taxon>Cyanophyceae</taxon>
        <taxon>Synechococcales</taxon>
        <taxon>Prochlorococcaceae</taxon>
        <taxon>Parasynechococcus</taxon>
        <taxon>Parasynechococcus marenigrum</taxon>
    </lineage>
</organism>
<dbReference type="Proteomes" id="UP000001422">
    <property type="component" value="Chromosome"/>
</dbReference>
<protein>
    <submittedName>
        <fullName evidence="1">Uncharacterized protein</fullName>
    </submittedName>
</protein>
<dbReference type="KEGG" id="syw:SYNW1122"/>
<dbReference type="HOGENOM" id="CLU_2025613_0_0_3"/>
<proteinExistence type="predicted"/>